<sequence>MSIESTNSLQDLDSAEKVNSQLQSKYTERADAPLTWKTWIICGFGSFGGIFFGYDSGYISGVMGMDYFITEFTGKVEGGPEPFVLDAWQKSLITSILSAGTFFGALFAGDTADWYGRRLTIICSCIIFIIGVILQTASSTVALLAVGRVIAGFGVGGVSSTIILYMSEITPKKVRGATVSGYQFCVTLGLLIASCVDYGTKNRTDSGSYRIPIALQMLWAIILMVGLFLLPETPRFFVKKGDIAKAAKVLSFLRQQPEESDYNRH</sequence>
<keyword evidence="6 7" id="KW-0472">Membrane</keyword>
<dbReference type="Proteomes" id="UP000029867">
    <property type="component" value="Unassembled WGS sequence"/>
</dbReference>
<organism evidence="10 11">
    <name type="scientific">Pichia kudriavzevii</name>
    <name type="common">Yeast</name>
    <name type="synonym">Issatchenkia orientalis</name>
    <dbReference type="NCBI Taxonomy" id="4909"/>
    <lineage>
        <taxon>Eukaryota</taxon>
        <taxon>Fungi</taxon>
        <taxon>Dikarya</taxon>
        <taxon>Ascomycota</taxon>
        <taxon>Saccharomycotina</taxon>
        <taxon>Pichiomycetes</taxon>
        <taxon>Pichiales</taxon>
        <taxon>Pichiaceae</taxon>
        <taxon>Pichia</taxon>
    </lineage>
</organism>
<reference evidence="10" key="2">
    <citation type="submission" date="2014-08" db="EMBL/GenBank/DDBJ databases">
        <title>Exploiting Issatchenkia orientalis SD108 for Succinic Acid Production.</title>
        <authorList>
            <person name="Xiao H."/>
            <person name="Shao Z."/>
            <person name="Jiang Y."/>
            <person name="Dole S."/>
            <person name="Zhao H."/>
        </authorList>
    </citation>
    <scope>NUCLEOTIDE SEQUENCE [LARGE SCALE GENOMIC DNA]</scope>
    <source>
        <strain evidence="10">SD108</strain>
    </source>
</reference>
<evidence type="ECO:0000256" key="5">
    <source>
        <dbReference type="ARBA" id="ARBA00022989"/>
    </source>
</evidence>
<dbReference type="Pfam" id="PF00083">
    <property type="entry name" value="Sugar_tr"/>
    <property type="match status" value="1"/>
</dbReference>
<evidence type="ECO:0000313" key="9">
    <source>
        <dbReference type="EMBL" id="KGK35551.1"/>
    </source>
</evidence>
<dbReference type="InterPro" id="IPR005828">
    <property type="entry name" value="MFS_sugar_transport-like"/>
</dbReference>
<dbReference type="GO" id="GO:0005351">
    <property type="term" value="F:carbohydrate:proton symporter activity"/>
    <property type="evidence" value="ECO:0007669"/>
    <property type="project" value="TreeGrafter"/>
</dbReference>
<feature type="transmembrane region" description="Helical" evidence="7">
    <location>
        <begin position="119"/>
        <end position="137"/>
    </location>
</feature>
<dbReference type="GO" id="GO:0016020">
    <property type="term" value="C:membrane"/>
    <property type="evidence" value="ECO:0007669"/>
    <property type="project" value="UniProtKB-SubCell"/>
</dbReference>
<feature type="transmembrane region" description="Helical" evidence="7">
    <location>
        <begin position="211"/>
        <end position="230"/>
    </location>
</feature>
<evidence type="ECO:0000313" key="10">
    <source>
        <dbReference type="EMBL" id="KGK35553.1"/>
    </source>
</evidence>
<dbReference type="PANTHER" id="PTHR48022:SF6">
    <property type="entry name" value="MSTA PROTEIN-RELATED"/>
    <property type="match status" value="1"/>
</dbReference>
<comment type="caution">
    <text evidence="10">The sequence shown here is derived from an EMBL/GenBank/DDBJ whole genome shotgun (WGS) entry which is preliminary data.</text>
</comment>
<keyword evidence="4 7" id="KW-0812">Transmembrane</keyword>
<evidence type="ECO:0000256" key="1">
    <source>
        <dbReference type="ARBA" id="ARBA00004141"/>
    </source>
</evidence>
<evidence type="ECO:0000256" key="2">
    <source>
        <dbReference type="ARBA" id="ARBA00010992"/>
    </source>
</evidence>
<accession>A0A099NRY5</accession>
<dbReference type="InterPro" id="IPR050360">
    <property type="entry name" value="MFS_Sugar_Transporters"/>
</dbReference>
<evidence type="ECO:0000313" key="11">
    <source>
        <dbReference type="Proteomes" id="UP000029867"/>
    </source>
</evidence>
<dbReference type="HOGENOM" id="CLU_001265_30_2_1"/>
<protein>
    <recommendedName>
        <fullName evidence="8">Major facilitator superfamily (MFS) profile domain-containing protein</fullName>
    </recommendedName>
</protein>
<evidence type="ECO:0000256" key="6">
    <source>
        <dbReference type="ARBA" id="ARBA00023136"/>
    </source>
</evidence>
<keyword evidence="5 7" id="KW-1133">Transmembrane helix</keyword>
<dbReference type="PRINTS" id="PR00171">
    <property type="entry name" value="SUGRTRNSPORT"/>
</dbReference>
<dbReference type="EMBL" id="JQFK01000538">
    <property type="protein sequence ID" value="KGK35551.1"/>
    <property type="molecule type" value="Genomic_DNA"/>
</dbReference>
<keyword evidence="3" id="KW-0813">Transport</keyword>
<dbReference type="PROSITE" id="PS00216">
    <property type="entry name" value="SUGAR_TRANSPORT_1"/>
    <property type="match status" value="1"/>
</dbReference>
<evidence type="ECO:0000256" key="3">
    <source>
        <dbReference type="ARBA" id="ARBA00022448"/>
    </source>
</evidence>
<dbReference type="EMBL" id="JQFK01000536">
    <property type="protein sequence ID" value="KGK35553.1"/>
    <property type="molecule type" value="Genomic_DNA"/>
</dbReference>
<dbReference type="InterPro" id="IPR036259">
    <property type="entry name" value="MFS_trans_sf"/>
</dbReference>
<dbReference type="SUPFAM" id="SSF103473">
    <property type="entry name" value="MFS general substrate transporter"/>
    <property type="match status" value="1"/>
</dbReference>
<dbReference type="eggNOG" id="KOG0254">
    <property type="taxonomic scope" value="Eukaryota"/>
</dbReference>
<evidence type="ECO:0000259" key="8">
    <source>
        <dbReference type="PROSITE" id="PS50850"/>
    </source>
</evidence>
<name>A0A099NRY5_PICKU</name>
<dbReference type="AlphaFoldDB" id="A0A099NRY5"/>
<gene>
    <name evidence="10" type="ORF">JL09_g5297</name>
    <name evidence="9" type="ORF">JL09_g5299</name>
</gene>
<dbReference type="PROSITE" id="PS50850">
    <property type="entry name" value="MFS"/>
    <property type="match status" value="1"/>
</dbReference>
<feature type="transmembrane region" description="Helical" evidence="7">
    <location>
        <begin position="87"/>
        <end position="107"/>
    </location>
</feature>
<dbReference type="VEuPathDB" id="FungiDB:C5L36_0C01740"/>
<feature type="transmembrane region" description="Helical" evidence="7">
    <location>
        <begin position="143"/>
        <end position="167"/>
    </location>
</feature>
<evidence type="ECO:0000256" key="4">
    <source>
        <dbReference type="ARBA" id="ARBA00022692"/>
    </source>
</evidence>
<evidence type="ECO:0000256" key="7">
    <source>
        <dbReference type="SAM" id="Phobius"/>
    </source>
</evidence>
<proteinExistence type="inferred from homology"/>
<reference evidence="11" key="1">
    <citation type="journal article" date="2014" name="Microb. Cell Fact.">
        <title>Exploiting Issatchenkia orientalis SD108 for succinic acid production.</title>
        <authorList>
            <person name="Xiao H."/>
            <person name="Shao Z."/>
            <person name="Jiang Y."/>
            <person name="Dole S."/>
            <person name="Zhao H."/>
        </authorList>
    </citation>
    <scope>NUCLEOTIDE SEQUENCE [LARGE SCALE GENOMIC DNA]</scope>
    <source>
        <strain evidence="11">SD108</strain>
    </source>
</reference>
<dbReference type="InterPro" id="IPR005829">
    <property type="entry name" value="Sugar_transporter_CS"/>
</dbReference>
<dbReference type="InterPro" id="IPR003663">
    <property type="entry name" value="Sugar/inositol_transpt"/>
</dbReference>
<comment type="subcellular location">
    <subcellularLocation>
        <location evidence="1">Membrane</location>
        <topology evidence="1">Multi-pass membrane protein</topology>
    </subcellularLocation>
</comment>
<dbReference type="PANTHER" id="PTHR48022">
    <property type="entry name" value="PLASTIDIC GLUCOSE TRANSPORTER 4"/>
    <property type="match status" value="1"/>
</dbReference>
<comment type="similarity">
    <text evidence="2">Belongs to the major facilitator superfamily. Sugar transporter (TC 2.A.1.1) family.</text>
</comment>
<dbReference type="PROSITE" id="PS00217">
    <property type="entry name" value="SUGAR_TRANSPORT_2"/>
    <property type="match status" value="1"/>
</dbReference>
<feature type="transmembrane region" description="Helical" evidence="7">
    <location>
        <begin position="179"/>
        <end position="199"/>
    </location>
</feature>
<dbReference type="Gene3D" id="1.20.1250.20">
    <property type="entry name" value="MFS general substrate transporter like domains"/>
    <property type="match status" value="1"/>
</dbReference>
<feature type="domain" description="Major facilitator superfamily (MFS) profile" evidence="8">
    <location>
        <begin position="41"/>
        <end position="265"/>
    </location>
</feature>
<feature type="transmembrane region" description="Helical" evidence="7">
    <location>
        <begin position="34"/>
        <end position="54"/>
    </location>
</feature>
<dbReference type="InterPro" id="IPR020846">
    <property type="entry name" value="MFS_dom"/>
</dbReference>